<dbReference type="AlphaFoldDB" id="A0A8T3BAE7"/>
<evidence type="ECO:0000313" key="1">
    <source>
        <dbReference type="EMBL" id="KAI0507844.1"/>
    </source>
</evidence>
<keyword evidence="2" id="KW-1185">Reference proteome</keyword>
<gene>
    <name evidence="1" type="ORF">KFK09_013972</name>
</gene>
<dbReference type="Proteomes" id="UP000829196">
    <property type="component" value="Unassembled WGS sequence"/>
</dbReference>
<evidence type="ECO:0000313" key="2">
    <source>
        <dbReference type="Proteomes" id="UP000829196"/>
    </source>
</evidence>
<protein>
    <submittedName>
        <fullName evidence="1">Uncharacterized protein</fullName>
    </submittedName>
</protein>
<comment type="caution">
    <text evidence="1">The sequence shown here is derived from an EMBL/GenBank/DDBJ whole genome shotgun (WGS) entry which is preliminary data.</text>
</comment>
<sequence length="56" mass="6313">MTPIYSAVVEIHNRCLKESSSAHHPVQVNIYLQPTFNQVPTCRSVTINTINSQCNK</sequence>
<dbReference type="EMBL" id="JAGYWB010000010">
    <property type="protein sequence ID" value="KAI0507844.1"/>
    <property type="molecule type" value="Genomic_DNA"/>
</dbReference>
<proteinExistence type="predicted"/>
<reference evidence="1" key="1">
    <citation type="journal article" date="2022" name="Front. Genet.">
        <title>Chromosome-Scale Assembly of the Dendrobium nobile Genome Provides Insights Into the Molecular Mechanism of the Biosynthesis of the Medicinal Active Ingredient of Dendrobium.</title>
        <authorList>
            <person name="Xu Q."/>
            <person name="Niu S.-C."/>
            <person name="Li K.-L."/>
            <person name="Zheng P.-J."/>
            <person name="Zhang X.-J."/>
            <person name="Jia Y."/>
            <person name="Liu Y."/>
            <person name="Niu Y.-X."/>
            <person name="Yu L.-H."/>
            <person name="Chen D.-F."/>
            <person name="Zhang G.-Q."/>
        </authorList>
    </citation>
    <scope>NUCLEOTIDE SEQUENCE</scope>
    <source>
        <tissue evidence="1">Leaf</tissue>
    </source>
</reference>
<organism evidence="1 2">
    <name type="scientific">Dendrobium nobile</name>
    <name type="common">Orchid</name>
    <dbReference type="NCBI Taxonomy" id="94219"/>
    <lineage>
        <taxon>Eukaryota</taxon>
        <taxon>Viridiplantae</taxon>
        <taxon>Streptophyta</taxon>
        <taxon>Embryophyta</taxon>
        <taxon>Tracheophyta</taxon>
        <taxon>Spermatophyta</taxon>
        <taxon>Magnoliopsida</taxon>
        <taxon>Liliopsida</taxon>
        <taxon>Asparagales</taxon>
        <taxon>Orchidaceae</taxon>
        <taxon>Epidendroideae</taxon>
        <taxon>Malaxideae</taxon>
        <taxon>Dendrobiinae</taxon>
        <taxon>Dendrobium</taxon>
    </lineage>
</organism>
<name>A0A8T3BAE7_DENNO</name>
<accession>A0A8T3BAE7</accession>